<dbReference type="SUPFAM" id="SSF57756">
    <property type="entry name" value="Retrovirus zinc finger-like domains"/>
    <property type="match status" value="1"/>
</dbReference>
<dbReference type="GO" id="GO:0008270">
    <property type="term" value="F:zinc ion binding"/>
    <property type="evidence" value="ECO:0007669"/>
    <property type="project" value="InterPro"/>
</dbReference>
<evidence type="ECO:0000313" key="2">
    <source>
        <dbReference type="Proteomes" id="UP000596661"/>
    </source>
</evidence>
<organism evidence="1 2">
    <name type="scientific">Cannabis sativa</name>
    <name type="common">Hemp</name>
    <name type="synonym">Marijuana</name>
    <dbReference type="NCBI Taxonomy" id="3483"/>
    <lineage>
        <taxon>Eukaryota</taxon>
        <taxon>Viridiplantae</taxon>
        <taxon>Streptophyta</taxon>
        <taxon>Embryophyta</taxon>
        <taxon>Tracheophyta</taxon>
        <taxon>Spermatophyta</taxon>
        <taxon>Magnoliopsida</taxon>
        <taxon>eudicotyledons</taxon>
        <taxon>Gunneridae</taxon>
        <taxon>Pentapetalae</taxon>
        <taxon>rosids</taxon>
        <taxon>fabids</taxon>
        <taxon>Rosales</taxon>
        <taxon>Cannabaceae</taxon>
        <taxon>Cannabis</taxon>
    </lineage>
</organism>
<keyword evidence="2" id="KW-1185">Reference proteome</keyword>
<dbReference type="Proteomes" id="UP000596661">
    <property type="component" value="Unassembled WGS sequence"/>
</dbReference>
<reference evidence="1" key="1">
    <citation type="submission" date="2021-03" db="UniProtKB">
        <authorList>
            <consortium name="EnsemblPlants"/>
        </authorList>
    </citation>
    <scope>IDENTIFICATION</scope>
</reference>
<evidence type="ECO:0008006" key="3">
    <source>
        <dbReference type="Google" id="ProtNLM"/>
    </source>
</evidence>
<dbReference type="Gramene" id="evm.model.ctgX25.1">
    <property type="protein sequence ID" value="cds.evm.model.ctgX25.1"/>
    <property type="gene ID" value="evm.TU.ctgX25.1"/>
</dbReference>
<dbReference type="InterPro" id="IPR052343">
    <property type="entry name" value="Retrotransposon-Effector_Assoc"/>
</dbReference>
<dbReference type="InterPro" id="IPR036875">
    <property type="entry name" value="Znf_CCHC_sf"/>
</dbReference>
<protein>
    <recommendedName>
        <fullName evidence="3">Reverse transcriptase domain-containing protein</fullName>
    </recommendedName>
</protein>
<sequence length="226" mass="25397">MVDEVTKNRERLSYPRVLIEVAMDNELPDMVECKDENGFNTHIGIHFEWKPTKCGHCFGLGHVADDCRKKRETKKQWTIEDVKDAIFEIPGIKVPGADGFSSYFYHDNWDVVGNEVYEAVVSFLNTGKLLKEINSTVITWIPKTNCPNIVKDFRAIACCHVIYKVATKLICSRLKHILPAIVAQNQGGFVMGRGLQVGYIGDQVTQLCLGSSSGCKNSKAPGFKRW</sequence>
<dbReference type="EnsemblPlants" id="evm.model.ctgX25.1">
    <property type="protein sequence ID" value="cds.evm.model.ctgX25.1"/>
    <property type="gene ID" value="evm.TU.ctgX25.1"/>
</dbReference>
<dbReference type="PANTHER" id="PTHR46890:SF48">
    <property type="entry name" value="RNA-DIRECTED DNA POLYMERASE"/>
    <property type="match status" value="1"/>
</dbReference>
<name>A0A803QS50_CANSA</name>
<dbReference type="PANTHER" id="PTHR46890">
    <property type="entry name" value="NON-LTR RETROLELEMENT REVERSE TRANSCRIPTASE-LIKE PROTEIN-RELATED"/>
    <property type="match status" value="1"/>
</dbReference>
<accession>A0A803QS50</accession>
<dbReference type="GO" id="GO:0003676">
    <property type="term" value="F:nucleic acid binding"/>
    <property type="evidence" value="ECO:0007669"/>
    <property type="project" value="InterPro"/>
</dbReference>
<evidence type="ECO:0000313" key="1">
    <source>
        <dbReference type="EnsemblPlants" id="cds.evm.model.ctgX25.1"/>
    </source>
</evidence>
<dbReference type="AlphaFoldDB" id="A0A803QS50"/>
<proteinExistence type="predicted"/>